<organism evidence="2 3">
    <name type="scientific">Lactobacillus crispatus</name>
    <dbReference type="NCBI Taxonomy" id="47770"/>
    <lineage>
        <taxon>Bacteria</taxon>
        <taxon>Bacillati</taxon>
        <taxon>Bacillota</taxon>
        <taxon>Bacilli</taxon>
        <taxon>Lactobacillales</taxon>
        <taxon>Lactobacillaceae</taxon>
        <taxon>Lactobacillus</taxon>
    </lineage>
</organism>
<proteinExistence type="predicted"/>
<name>A0ABV2B6K6_9LACO</name>
<gene>
    <name evidence="2" type="ORF">ABVC42_02945</name>
</gene>
<feature type="signal peptide" evidence="1">
    <location>
        <begin position="1"/>
        <end position="24"/>
    </location>
</feature>
<comment type="caution">
    <text evidence="2">The sequence shown here is derived from an EMBL/GenBank/DDBJ whole genome shotgun (WGS) entry which is preliminary data.</text>
</comment>
<evidence type="ECO:0000313" key="2">
    <source>
        <dbReference type="EMBL" id="MES5148889.1"/>
    </source>
</evidence>
<dbReference type="RefSeq" id="WP_005722024.1">
    <property type="nucleotide sequence ID" value="NZ_CAZZQD010000001.1"/>
</dbReference>
<evidence type="ECO:0000313" key="3">
    <source>
        <dbReference type="Proteomes" id="UP001434419"/>
    </source>
</evidence>
<dbReference type="Proteomes" id="UP001434419">
    <property type="component" value="Unassembled WGS sequence"/>
</dbReference>
<reference evidence="2" key="1">
    <citation type="submission" date="2024-06" db="EMBL/GenBank/DDBJ databases">
        <title>Vaginal Lactobacillus fatty acid response mechanisms reveal a metabolite-targeted strategy for bacterial vaginosis treatment.</title>
        <authorList>
            <person name="Zhu M."/>
            <person name="Blainey P.C."/>
            <person name="Bloom S.M."/>
            <person name="Kwon D.S."/>
        </authorList>
    </citation>
    <scope>NUCLEOTIDE SEQUENCE</scope>
    <source>
        <strain evidence="2">194_F1_1</strain>
    </source>
</reference>
<keyword evidence="3" id="KW-1185">Reference proteome</keyword>
<evidence type="ECO:0000256" key="1">
    <source>
        <dbReference type="SAM" id="SignalP"/>
    </source>
</evidence>
<feature type="chain" id="PRO_5047025863" evidence="1">
    <location>
        <begin position="25"/>
        <end position="109"/>
    </location>
</feature>
<keyword evidence="1" id="KW-0732">Signal</keyword>
<protein>
    <submittedName>
        <fullName evidence="2">Uncharacterized protein</fullName>
    </submittedName>
</protein>
<sequence>MKHRFLVTAMASIMLLGGTGAVSAVTAQPVQAISKHSWHWHEVKTTKDVKVYKLRYPLYKAPKFSFWLAKGSYVDVRYFGNNHYYEVRGDLGRGTHIVKGSSTRWFRNA</sequence>
<dbReference type="EMBL" id="JBETVU010000012">
    <property type="protein sequence ID" value="MES5148889.1"/>
    <property type="molecule type" value="Genomic_DNA"/>
</dbReference>
<accession>A0ABV2B6K6</accession>